<evidence type="ECO:0000313" key="3">
    <source>
        <dbReference type="Proteomes" id="UP000192042"/>
    </source>
</evidence>
<name>A0A1W1I8B2_9BACT</name>
<reference evidence="2 3" key="1">
    <citation type="submission" date="2017-03" db="EMBL/GenBank/DDBJ databases">
        <authorList>
            <person name="Afonso C.L."/>
            <person name="Miller P.J."/>
            <person name="Scott M.A."/>
            <person name="Spackman E."/>
            <person name="Goraichik I."/>
            <person name="Dimitrov K.M."/>
            <person name="Suarez D.L."/>
            <person name="Swayne D.E."/>
        </authorList>
    </citation>
    <scope>NUCLEOTIDE SEQUENCE [LARGE SCALE GENOMIC DNA]</scope>
    <source>
        <strain evidence="2">Genome sequencing of Nitrospira japonica strain NJ11</strain>
    </source>
</reference>
<keyword evidence="1" id="KW-0732">Signal</keyword>
<organism evidence="2 3">
    <name type="scientific">Nitrospira japonica</name>
    <dbReference type="NCBI Taxonomy" id="1325564"/>
    <lineage>
        <taxon>Bacteria</taxon>
        <taxon>Pseudomonadati</taxon>
        <taxon>Nitrospirota</taxon>
        <taxon>Nitrospiria</taxon>
        <taxon>Nitrospirales</taxon>
        <taxon>Nitrospiraceae</taxon>
        <taxon>Nitrospira</taxon>
    </lineage>
</organism>
<dbReference type="PROSITE" id="PS51257">
    <property type="entry name" value="PROKAR_LIPOPROTEIN"/>
    <property type="match status" value="1"/>
</dbReference>
<dbReference type="EMBL" id="LT828648">
    <property type="protein sequence ID" value="SLM49099.1"/>
    <property type="molecule type" value="Genomic_DNA"/>
</dbReference>
<dbReference type="KEGG" id="nja:NSJP_2932"/>
<keyword evidence="3" id="KW-1185">Reference proteome</keyword>
<dbReference type="AlphaFoldDB" id="A0A1W1I8B2"/>
<proteinExistence type="predicted"/>
<sequence length="130" mass="14503">MKWRWSSLVITSLVLSACSAPPVCPDPGGIATRETCYYYETVANKKEAGNQVIGVVAKAVIEEDSKSLFNFYDLKDYRFNHHIFEVDQATFTDLVPGSSYMFIASPGDPVLKLCRTQECKLAVDKLNEAK</sequence>
<accession>A0A1W1I8B2</accession>
<feature type="chain" id="PRO_5012190342" description="Lipoprotein" evidence="1">
    <location>
        <begin position="26"/>
        <end position="130"/>
    </location>
</feature>
<feature type="signal peptide" evidence="1">
    <location>
        <begin position="1"/>
        <end position="25"/>
    </location>
</feature>
<evidence type="ECO:0000256" key="1">
    <source>
        <dbReference type="SAM" id="SignalP"/>
    </source>
</evidence>
<dbReference type="RefSeq" id="WP_155970205.1">
    <property type="nucleotide sequence ID" value="NZ_LT828648.1"/>
</dbReference>
<evidence type="ECO:0008006" key="4">
    <source>
        <dbReference type="Google" id="ProtNLM"/>
    </source>
</evidence>
<protein>
    <recommendedName>
        <fullName evidence="4">Lipoprotein</fullName>
    </recommendedName>
</protein>
<evidence type="ECO:0000313" key="2">
    <source>
        <dbReference type="EMBL" id="SLM49099.1"/>
    </source>
</evidence>
<dbReference type="Proteomes" id="UP000192042">
    <property type="component" value="Chromosome I"/>
</dbReference>
<gene>
    <name evidence="2" type="ORF">NSJP_2932</name>
</gene>